<dbReference type="EMBL" id="JAWDKA010000005">
    <property type="protein sequence ID" value="MDV0441866.1"/>
    <property type="molecule type" value="Genomic_DNA"/>
</dbReference>
<evidence type="ECO:0000313" key="10">
    <source>
        <dbReference type="Proteomes" id="UP001273136"/>
    </source>
</evidence>
<dbReference type="InterPro" id="IPR001734">
    <property type="entry name" value="Na/solute_symporter"/>
</dbReference>
<dbReference type="RefSeq" id="WP_338094270.1">
    <property type="nucleotide sequence ID" value="NZ_JAWDKA010000005.1"/>
</dbReference>
<feature type="transmembrane region" description="Helical" evidence="8">
    <location>
        <begin position="90"/>
        <end position="108"/>
    </location>
</feature>
<dbReference type="PANTHER" id="PTHR48086">
    <property type="entry name" value="SODIUM/PROLINE SYMPORTER-RELATED"/>
    <property type="match status" value="1"/>
</dbReference>
<evidence type="ECO:0000256" key="1">
    <source>
        <dbReference type="ARBA" id="ARBA00004141"/>
    </source>
</evidence>
<reference evidence="9" key="1">
    <citation type="submission" date="2023-06" db="EMBL/GenBank/DDBJ databases">
        <title>Genome sequence of Methancorpusculaceae sp. Ag1.</title>
        <authorList>
            <person name="Protasov E."/>
            <person name="Platt K."/>
            <person name="Poehlein A."/>
            <person name="Daniel R."/>
            <person name="Brune A."/>
        </authorList>
    </citation>
    <scope>NUCLEOTIDE SEQUENCE</scope>
    <source>
        <strain evidence="9">Ag1</strain>
    </source>
</reference>
<evidence type="ECO:0000256" key="3">
    <source>
        <dbReference type="ARBA" id="ARBA00022448"/>
    </source>
</evidence>
<dbReference type="Pfam" id="PF00474">
    <property type="entry name" value="SSF"/>
    <property type="match status" value="1"/>
</dbReference>
<feature type="transmembrane region" description="Helical" evidence="8">
    <location>
        <begin position="54"/>
        <end position="78"/>
    </location>
</feature>
<feature type="transmembrane region" description="Helical" evidence="8">
    <location>
        <begin position="247"/>
        <end position="265"/>
    </location>
</feature>
<comment type="similarity">
    <text evidence="2 7">Belongs to the sodium:solute symporter (SSF) (TC 2.A.21) family.</text>
</comment>
<dbReference type="PANTHER" id="PTHR48086:SF7">
    <property type="entry name" value="SODIUM-SOLUTE SYMPORTER-RELATED"/>
    <property type="match status" value="1"/>
</dbReference>
<comment type="subcellular location">
    <subcellularLocation>
        <location evidence="1">Membrane</location>
        <topology evidence="1">Multi-pass membrane protein</topology>
    </subcellularLocation>
</comment>
<feature type="transmembrane region" description="Helical" evidence="8">
    <location>
        <begin position="404"/>
        <end position="423"/>
    </location>
</feature>
<keyword evidence="4 8" id="KW-0812">Transmembrane</keyword>
<evidence type="ECO:0000256" key="6">
    <source>
        <dbReference type="ARBA" id="ARBA00023136"/>
    </source>
</evidence>
<feature type="transmembrane region" description="Helical" evidence="8">
    <location>
        <begin position="161"/>
        <end position="180"/>
    </location>
</feature>
<feature type="transmembrane region" description="Helical" evidence="8">
    <location>
        <begin position="129"/>
        <end position="155"/>
    </location>
</feature>
<dbReference type="Proteomes" id="UP001273136">
    <property type="component" value="Unassembled WGS sequence"/>
</dbReference>
<dbReference type="Gene3D" id="1.20.1730.10">
    <property type="entry name" value="Sodium/glucose cotransporter"/>
    <property type="match status" value="1"/>
</dbReference>
<feature type="transmembrane region" description="Helical" evidence="8">
    <location>
        <begin position="463"/>
        <end position="486"/>
    </location>
</feature>
<dbReference type="InterPro" id="IPR050277">
    <property type="entry name" value="Sodium:Solute_Symporter"/>
</dbReference>
<comment type="caution">
    <text evidence="9">The sequence shown here is derived from an EMBL/GenBank/DDBJ whole genome shotgun (WGS) entry which is preliminary data.</text>
</comment>
<feature type="transmembrane region" description="Helical" evidence="8">
    <location>
        <begin position="350"/>
        <end position="383"/>
    </location>
</feature>
<evidence type="ECO:0000256" key="8">
    <source>
        <dbReference type="SAM" id="Phobius"/>
    </source>
</evidence>
<dbReference type="PROSITE" id="PS50283">
    <property type="entry name" value="NA_SOLUT_SYMP_3"/>
    <property type="match status" value="1"/>
</dbReference>
<protein>
    <recommendedName>
        <fullName evidence="11">Sodium:solute symporter</fullName>
    </recommendedName>
</protein>
<keyword evidence="3" id="KW-0813">Transport</keyword>
<keyword evidence="5 8" id="KW-1133">Transmembrane helix</keyword>
<gene>
    <name evidence="9" type="ORF">McpAg1_10770</name>
</gene>
<dbReference type="InterPro" id="IPR038377">
    <property type="entry name" value="Na/Glc_symporter_sf"/>
</dbReference>
<sequence length="560" mass="59847">MGLEQISQFFIDNLVLIIVVIYMASMIAIGYFVQRKGADKSAADYLIASKGVGPLMVGGTVFSTNWCGGVLLGAAGTAYTGYVVSTIADPWATCLTLVLMAIFFCAILRKLKIASLSEMYRLRFGKRGATVATLMCIPSMITWTAANIVALTTIFKLFLDFDPLICAIIAGLIVVLYTYLGGMLAVVYTDNIQAVMIMLGLIILIPTGIVFVGGLDVLNAATPENFWNLFPNDGAGAVSTGFTVDPLGIFTWIAGLSGMGFGYLASVELTQRVLCARDTKSAQQGLLIGSGMYAIAGFFSMLIALIAIVMVSQGATTASGAPMADVLAEDGNYVLLVLAEKLFDPSVMGAIGVVLMAVFIGSLLAAIMSTSSSTIFAASAAISTLMLHGSLSKYATTSLQVLRLTRMLVLVIGVFCVFFSFVIDSLYWMMIFSFTILFNCMFWALIGALFWKRCNASSAIASIVVGFIGVIGCIIAQSIYFGQIAIEPQDNLWIGIQTFVPWAMGGIAMLVTAFLTQKSDPPVALCDTDGDLVKWEDLPLSADTIAVRRHIAEIKAQEEE</sequence>
<evidence type="ECO:0000256" key="4">
    <source>
        <dbReference type="ARBA" id="ARBA00022692"/>
    </source>
</evidence>
<feature type="transmembrane region" description="Helical" evidence="8">
    <location>
        <begin position="192"/>
        <end position="215"/>
    </location>
</feature>
<feature type="transmembrane region" description="Helical" evidence="8">
    <location>
        <begin position="429"/>
        <end position="451"/>
    </location>
</feature>
<organism evidence="9 10">
    <name type="scientific">Methanorbis furvi</name>
    <dbReference type="NCBI Taxonomy" id="3028299"/>
    <lineage>
        <taxon>Archaea</taxon>
        <taxon>Methanobacteriati</taxon>
        <taxon>Methanobacteriota</taxon>
        <taxon>Stenosarchaea group</taxon>
        <taxon>Methanomicrobia</taxon>
        <taxon>Methanomicrobiales</taxon>
        <taxon>Methanocorpusculaceae</taxon>
        <taxon>Methanorbis</taxon>
    </lineage>
</organism>
<proteinExistence type="inferred from homology"/>
<feature type="transmembrane region" description="Helical" evidence="8">
    <location>
        <begin position="14"/>
        <end position="33"/>
    </location>
</feature>
<dbReference type="GO" id="GO:0022857">
    <property type="term" value="F:transmembrane transporter activity"/>
    <property type="evidence" value="ECO:0007669"/>
    <property type="project" value="InterPro"/>
</dbReference>
<dbReference type="GO" id="GO:0005886">
    <property type="term" value="C:plasma membrane"/>
    <property type="evidence" value="ECO:0007669"/>
    <property type="project" value="TreeGrafter"/>
</dbReference>
<evidence type="ECO:0008006" key="11">
    <source>
        <dbReference type="Google" id="ProtNLM"/>
    </source>
</evidence>
<evidence type="ECO:0000313" key="9">
    <source>
        <dbReference type="EMBL" id="MDV0441866.1"/>
    </source>
</evidence>
<keyword evidence="10" id="KW-1185">Reference proteome</keyword>
<dbReference type="AlphaFoldDB" id="A0AAE4MCI7"/>
<keyword evidence="6 8" id="KW-0472">Membrane</keyword>
<evidence type="ECO:0000256" key="7">
    <source>
        <dbReference type="RuleBase" id="RU362091"/>
    </source>
</evidence>
<evidence type="ECO:0000256" key="5">
    <source>
        <dbReference type="ARBA" id="ARBA00022989"/>
    </source>
</evidence>
<evidence type="ECO:0000256" key="2">
    <source>
        <dbReference type="ARBA" id="ARBA00006434"/>
    </source>
</evidence>
<feature type="transmembrane region" description="Helical" evidence="8">
    <location>
        <begin position="286"/>
        <end position="311"/>
    </location>
</feature>
<accession>A0AAE4MCI7</accession>
<name>A0AAE4MCI7_9EURY</name>
<feature type="transmembrane region" description="Helical" evidence="8">
    <location>
        <begin position="492"/>
        <end position="515"/>
    </location>
</feature>